<evidence type="ECO:0000313" key="2">
    <source>
        <dbReference type="EMBL" id="KAB0679936.1"/>
    </source>
</evidence>
<dbReference type="AlphaFoldDB" id="A0A7V7PPK3"/>
<feature type="signal peptide" evidence="1">
    <location>
        <begin position="1"/>
        <end position="18"/>
    </location>
</feature>
<gene>
    <name evidence="2" type="ORF">F6X38_10195</name>
</gene>
<dbReference type="EMBL" id="VZDO01000007">
    <property type="protein sequence ID" value="KAB0679936.1"/>
    <property type="molecule type" value="Genomic_DNA"/>
</dbReference>
<evidence type="ECO:0000313" key="3">
    <source>
        <dbReference type="Proteomes" id="UP000432089"/>
    </source>
</evidence>
<dbReference type="Proteomes" id="UP000432089">
    <property type="component" value="Unassembled WGS sequence"/>
</dbReference>
<feature type="chain" id="PRO_5030948287" description="Surface antigen domain-containing protein" evidence="1">
    <location>
        <begin position="19"/>
        <end position="134"/>
    </location>
</feature>
<comment type="caution">
    <text evidence="2">The sequence shown here is derived from an EMBL/GenBank/DDBJ whole genome shotgun (WGS) entry which is preliminary data.</text>
</comment>
<organism evidence="2 3">
    <name type="scientific">Plantimonas leprariae</name>
    <dbReference type="NCBI Taxonomy" id="2615207"/>
    <lineage>
        <taxon>Bacteria</taxon>
        <taxon>Pseudomonadati</taxon>
        <taxon>Pseudomonadota</taxon>
        <taxon>Alphaproteobacteria</taxon>
        <taxon>Hyphomicrobiales</taxon>
        <taxon>Aurantimonadaceae</taxon>
        <taxon>Plantimonas</taxon>
    </lineage>
</organism>
<dbReference type="PROSITE" id="PS51257">
    <property type="entry name" value="PROKAR_LIPOPROTEIN"/>
    <property type="match status" value="1"/>
</dbReference>
<evidence type="ECO:0000256" key="1">
    <source>
        <dbReference type="SAM" id="SignalP"/>
    </source>
</evidence>
<dbReference type="RefSeq" id="WP_150969627.1">
    <property type="nucleotide sequence ID" value="NZ_VZDO01000007.1"/>
</dbReference>
<keyword evidence="3" id="KW-1185">Reference proteome</keyword>
<keyword evidence="1" id="KW-0732">Signal</keyword>
<protein>
    <recommendedName>
        <fullName evidence="4">Surface antigen domain-containing protein</fullName>
    </recommendedName>
</protein>
<reference evidence="2 3" key="1">
    <citation type="submission" date="2019-09" db="EMBL/GenBank/DDBJ databases">
        <title>YIM 132180 draft genome.</title>
        <authorList>
            <person name="Zhang K."/>
        </authorList>
    </citation>
    <scope>NUCLEOTIDE SEQUENCE [LARGE SCALE GENOMIC DNA]</scope>
    <source>
        <strain evidence="2 3">YIM 132180</strain>
    </source>
</reference>
<name>A0A7V7PPK3_9HYPH</name>
<evidence type="ECO:0008006" key="4">
    <source>
        <dbReference type="Google" id="ProtNLM"/>
    </source>
</evidence>
<accession>A0A7V7PPK3</accession>
<sequence>MRNGFGVGVLLVCLSALSGCLSGGLGGSDGPALSDGAQSLGDGLVGQIKDVKLRGDAKVKAIDAEFQALQFAPAGKEVDWSEGKWQGQVMPTQLYRIGSQDCRGFTHIVLEGAKSWKQVGTACRGEDGAWKIVV</sequence>
<proteinExistence type="predicted"/>